<dbReference type="Gene3D" id="2.40.50.180">
    <property type="entry name" value="CheA-289, Domain 4"/>
    <property type="match status" value="1"/>
</dbReference>
<evidence type="ECO:0000313" key="3">
    <source>
        <dbReference type="Proteomes" id="UP000639396"/>
    </source>
</evidence>
<dbReference type="PROSITE" id="PS50851">
    <property type="entry name" value="CHEW"/>
    <property type="match status" value="1"/>
</dbReference>
<organism evidence="2 3">
    <name type="scientific">Paenibacillus oceani</name>
    <dbReference type="NCBI Taxonomy" id="2772510"/>
    <lineage>
        <taxon>Bacteria</taxon>
        <taxon>Bacillati</taxon>
        <taxon>Bacillota</taxon>
        <taxon>Bacilli</taxon>
        <taxon>Bacillales</taxon>
        <taxon>Paenibacillaceae</taxon>
        <taxon>Paenibacillus</taxon>
    </lineage>
</organism>
<dbReference type="Proteomes" id="UP000639396">
    <property type="component" value="Unassembled WGS sequence"/>
</dbReference>
<dbReference type="Gene3D" id="2.30.30.40">
    <property type="entry name" value="SH3 Domains"/>
    <property type="match status" value="1"/>
</dbReference>
<dbReference type="InterPro" id="IPR002545">
    <property type="entry name" value="CheW-lke_dom"/>
</dbReference>
<sequence>MTDPLASRQFIEIRIGNERLALHIQVIHEIIRVQPVTAIPNGKPYLTGVINLRGKVAPIVSLRKRFGLPEVPDTKSTRIVVVNYSDSVVGLTVDQVYQVTSFTEIQPPPERSGGTDGGFIEGIGKSGEELVGILRLDRVLQ</sequence>
<dbReference type="PANTHER" id="PTHR22617">
    <property type="entry name" value="CHEMOTAXIS SENSOR HISTIDINE KINASE-RELATED"/>
    <property type="match status" value="1"/>
</dbReference>
<dbReference type="RefSeq" id="WP_190929771.1">
    <property type="nucleotide sequence ID" value="NZ_JACXJA010000027.1"/>
</dbReference>
<dbReference type="Pfam" id="PF01584">
    <property type="entry name" value="CheW"/>
    <property type="match status" value="1"/>
</dbReference>
<feature type="domain" description="CheW-like" evidence="1">
    <location>
        <begin position="7"/>
        <end position="141"/>
    </location>
</feature>
<keyword evidence="3" id="KW-1185">Reference proteome</keyword>
<evidence type="ECO:0000259" key="1">
    <source>
        <dbReference type="PROSITE" id="PS50851"/>
    </source>
</evidence>
<dbReference type="InterPro" id="IPR039315">
    <property type="entry name" value="CheW"/>
</dbReference>
<dbReference type="AlphaFoldDB" id="A0A927CE50"/>
<accession>A0A927CE50</accession>
<proteinExistence type="predicted"/>
<dbReference type="GO" id="GO:0007165">
    <property type="term" value="P:signal transduction"/>
    <property type="evidence" value="ECO:0007669"/>
    <property type="project" value="InterPro"/>
</dbReference>
<protein>
    <submittedName>
        <fullName evidence="2">Purine-binding chemotaxis protein CheW</fullName>
    </submittedName>
</protein>
<dbReference type="EMBL" id="JACXJA010000027">
    <property type="protein sequence ID" value="MBD2864145.1"/>
    <property type="molecule type" value="Genomic_DNA"/>
</dbReference>
<dbReference type="GO" id="GO:0006935">
    <property type="term" value="P:chemotaxis"/>
    <property type="evidence" value="ECO:0007669"/>
    <property type="project" value="InterPro"/>
</dbReference>
<dbReference type="InterPro" id="IPR036061">
    <property type="entry name" value="CheW-like_dom_sf"/>
</dbReference>
<dbReference type="SUPFAM" id="SSF50341">
    <property type="entry name" value="CheW-like"/>
    <property type="match status" value="1"/>
</dbReference>
<reference evidence="2" key="1">
    <citation type="submission" date="2020-09" db="EMBL/GenBank/DDBJ databases">
        <title>A novel bacterium of genus Paenibacillus, isolated from South China Sea.</title>
        <authorList>
            <person name="Huang H."/>
            <person name="Mo K."/>
            <person name="Hu Y."/>
        </authorList>
    </citation>
    <scope>NUCLEOTIDE SEQUENCE</scope>
    <source>
        <strain evidence="2">IB182363</strain>
    </source>
</reference>
<comment type="caution">
    <text evidence="2">The sequence shown here is derived from an EMBL/GenBank/DDBJ whole genome shotgun (WGS) entry which is preliminary data.</text>
</comment>
<dbReference type="GO" id="GO:0005829">
    <property type="term" value="C:cytosol"/>
    <property type="evidence" value="ECO:0007669"/>
    <property type="project" value="TreeGrafter"/>
</dbReference>
<dbReference type="SMART" id="SM00260">
    <property type="entry name" value="CheW"/>
    <property type="match status" value="1"/>
</dbReference>
<dbReference type="PANTHER" id="PTHR22617:SF23">
    <property type="entry name" value="CHEMOTAXIS PROTEIN CHEW"/>
    <property type="match status" value="1"/>
</dbReference>
<name>A0A927CE50_9BACL</name>
<evidence type="ECO:0000313" key="2">
    <source>
        <dbReference type="EMBL" id="MBD2864145.1"/>
    </source>
</evidence>
<gene>
    <name evidence="2" type="ORF">IDH45_19365</name>
</gene>